<reference evidence="2" key="2">
    <citation type="journal article" date="2021" name="PeerJ">
        <title>Extensive microbial diversity within the chicken gut microbiome revealed by metagenomics and culture.</title>
        <authorList>
            <person name="Gilroy R."/>
            <person name="Ravi A."/>
            <person name="Getino M."/>
            <person name="Pursley I."/>
            <person name="Horton D.L."/>
            <person name="Alikhan N.F."/>
            <person name="Baker D."/>
            <person name="Gharbi K."/>
            <person name="Hall N."/>
            <person name="Watson M."/>
            <person name="Adriaenssens E.M."/>
            <person name="Foster-Nyarko E."/>
            <person name="Jarju S."/>
            <person name="Secka A."/>
            <person name="Antonio M."/>
            <person name="Oren A."/>
            <person name="Chaudhuri R.R."/>
            <person name="La Ragione R."/>
            <person name="Hildebrand F."/>
            <person name="Pallen M.J."/>
        </authorList>
    </citation>
    <scope>NUCLEOTIDE SEQUENCE</scope>
    <source>
        <strain evidence="2">B1-15692</strain>
    </source>
</reference>
<dbReference type="EMBL" id="JADIMH010000068">
    <property type="protein sequence ID" value="MBO8468045.1"/>
    <property type="molecule type" value="Genomic_DNA"/>
</dbReference>
<dbReference type="Proteomes" id="UP000823660">
    <property type="component" value="Unassembled WGS sequence"/>
</dbReference>
<reference evidence="2" key="1">
    <citation type="submission" date="2020-10" db="EMBL/GenBank/DDBJ databases">
        <authorList>
            <person name="Gilroy R."/>
        </authorList>
    </citation>
    <scope>NUCLEOTIDE SEQUENCE</scope>
    <source>
        <strain evidence="2">B1-15692</strain>
    </source>
</reference>
<feature type="chain" id="PRO_5039460404" evidence="1">
    <location>
        <begin position="28"/>
        <end position="529"/>
    </location>
</feature>
<comment type="caution">
    <text evidence="2">The sequence shown here is derived from an EMBL/GenBank/DDBJ whole genome shotgun (WGS) entry which is preliminary data.</text>
</comment>
<protein>
    <submittedName>
        <fullName evidence="2">Fimbrillin family protein</fullName>
    </submittedName>
</protein>
<dbReference type="Gene3D" id="2.60.40.2620">
    <property type="entry name" value="Fimbrillin-like"/>
    <property type="match status" value="1"/>
</dbReference>
<gene>
    <name evidence="2" type="ORF">IAB99_09880</name>
</gene>
<evidence type="ECO:0000313" key="3">
    <source>
        <dbReference type="Proteomes" id="UP000823660"/>
    </source>
</evidence>
<sequence>MKRYRTFTVIGLMAALLLSACSQDELAENSTALPEGEYPLQIGSVTLTAEVSEQPWTRVAESTEGMSSVWADGDRIGVRIGDNEETGIYVMNVDAEGWVVGVTPEKPVYWKDKQPATITAWYPLNEELDFTHQNQGLTYLLKATGNGNYQSTPINLNFTHQLAKVRVKLEGTKADEVTAVTVRSYEGTNNEQGTPNGRIGTDVYVPMLKATYGDETYWEANLLKGYLDADNTFRVSSDGKNFVQAKLTTDVDITPGHVHTIKIDVGEAQPVEGEISGDGYYLVSEARNEPVAITGGSPTVYLKGASINVSDGPAISITGGTPTIYVIGEGNSVFSGNNTGIAVSGGATVTIEGSSTADVLTANGGTTGSTSSATAGAGIGSSTNGACGDITIEDAVIVATAGPCAAGIGMGCNYWNSNSPTASIGKITITDSDVTASGGYGAAAIGFSLSELFSGSGDTYRAGRITITTEDEAGFLSKLKPGMAPGFSLTPQRIGKGAYNFTPTFLNTAGTGPWEGVVINGTSYQDGVQ</sequence>
<proteinExistence type="predicted"/>
<evidence type="ECO:0000313" key="2">
    <source>
        <dbReference type="EMBL" id="MBO8468045.1"/>
    </source>
</evidence>
<evidence type="ECO:0000256" key="1">
    <source>
        <dbReference type="SAM" id="SignalP"/>
    </source>
</evidence>
<organism evidence="2 3">
    <name type="scientific">Candidatus Cryptobacteroides faecipullorum</name>
    <dbReference type="NCBI Taxonomy" id="2840764"/>
    <lineage>
        <taxon>Bacteria</taxon>
        <taxon>Pseudomonadati</taxon>
        <taxon>Bacteroidota</taxon>
        <taxon>Bacteroidia</taxon>
        <taxon>Bacteroidales</taxon>
        <taxon>Candidatus Cryptobacteroides</taxon>
    </lineage>
</organism>
<accession>A0A9D9I962</accession>
<dbReference type="Pfam" id="PF13149">
    <property type="entry name" value="Mfa_like_1"/>
    <property type="match status" value="1"/>
</dbReference>
<dbReference type="AlphaFoldDB" id="A0A9D9I962"/>
<dbReference type="CDD" id="cd13120">
    <property type="entry name" value="BF2867_like_N"/>
    <property type="match status" value="1"/>
</dbReference>
<keyword evidence="1" id="KW-0732">Signal</keyword>
<dbReference type="InterPro" id="IPR042278">
    <property type="entry name" value="Mfa-like_1_N"/>
</dbReference>
<name>A0A9D9I962_9BACT</name>
<feature type="signal peptide" evidence="1">
    <location>
        <begin position="1"/>
        <end position="27"/>
    </location>
</feature>
<dbReference type="PROSITE" id="PS51257">
    <property type="entry name" value="PROKAR_LIPOPROTEIN"/>
    <property type="match status" value="1"/>
</dbReference>
<dbReference type="InterPro" id="IPR025049">
    <property type="entry name" value="Mfa-like_1"/>
</dbReference>